<dbReference type="Pfam" id="PF01535">
    <property type="entry name" value="PPR"/>
    <property type="match status" value="1"/>
</dbReference>
<dbReference type="InterPro" id="IPR002885">
    <property type="entry name" value="PPR_rpt"/>
</dbReference>
<evidence type="ECO:0000259" key="3">
    <source>
        <dbReference type="PROSITE" id="PS51857"/>
    </source>
</evidence>
<sequence>MKASAFVDKSTFCPAVPNRRTSPRAGVRFQACSQGHARACVASKRPLPQSRPLQLAKLVPKSVGRVVLDAFATDEEEDAEEPNLTREEGVVSWFDNSKGYGFLTATQDKEPIFVHYSNIAGTSYRGLCDDQVVQFSRELTPRGDFVARNVTTPDGCSVPASEKPASPIQDLALLIIQLKSPLLPIGQGLEEVLHSIEGLHPKQIPTLLQSLPRARSVEFHRVLEVVGLHNQYTLSSVLQRLVSDRSDTDAAISFLQSFHDKNILTGMHYLVVLKALGEKGEWERALTLLDDFEEQGMILDAGLCNLLFHLAGLAKDGQVAVNLLDRMEEVGVPITERIYEDTILALLGEGDTLTAQSLMDRLWQEGLSPSLYTHQEYILALGEGGQWSEAEEVLKRMAGVGLMPDMCVYNSLIDALGMCGQWERAMAVLKVMERVGVPPGRSTYEVLLEALASGQQWDRMEACLFHYHQISEVEGASCSSLDVSTYQALLQSLCDAGEREKALLLLSQMEEHRIKPSPQCYQTVVELLSAAQEWQAVADILKKLGTQNNRSHPEHQRE</sequence>
<dbReference type="SUPFAM" id="SSF50249">
    <property type="entry name" value="Nucleic acid-binding proteins"/>
    <property type="match status" value="1"/>
</dbReference>
<dbReference type="Proteomes" id="UP001190700">
    <property type="component" value="Unassembled WGS sequence"/>
</dbReference>
<dbReference type="PRINTS" id="PR00050">
    <property type="entry name" value="COLDSHOCK"/>
</dbReference>
<feature type="repeat" description="PPR" evidence="2">
    <location>
        <begin position="405"/>
        <end position="439"/>
    </location>
</feature>
<dbReference type="EMBL" id="LGRX02019856">
    <property type="protein sequence ID" value="KAK3258053.1"/>
    <property type="molecule type" value="Genomic_DNA"/>
</dbReference>
<proteinExistence type="predicted"/>
<reference evidence="4 5" key="1">
    <citation type="journal article" date="2015" name="Genome Biol. Evol.">
        <title>Comparative Genomics of a Bacterivorous Green Alga Reveals Evolutionary Causalities and Consequences of Phago-Mixotrophic Mode of Nutrition.</title>
        <authorList>
            <person name="Burns J.A."/>
            <person name="Paasch A."/>
            <person name="Narechania A."/>
            <person name="Kim E."/>
        </authorList>
    </citation>
    <scope>NUCLEOTIDE SEQUENCE [LARGE SCALE GENOMIC DNA]</scope>
    <source>
        <strain evidence="4 5">PLY_AMNH</strain>
    </source>
</reference>
<keyword evidence="1" id="KW-0677">Repeat</keyword>
<dbReference type="SMART" id="SM00357">
    <property type="entry name" value="CSP"/>
    <property type="match status" value="1"/>
</dbReference>
<evidence type="ECO:0000313" key="5">
    <source>
        <dbReference type="Proteomes" id="UP001190700"/>
    </source>
</evidence>
<feature type="domain" description="CSD" evidence="3">
    <location>
        <begin position="86"/>
        <end position="152"/>
    </location>
</feature>
<protein>
    <recommendedName>
        <fullName evidence="3">CSD domain-containing protein</fullName>
    </recommendedName>
</protein>
<dbReference type="NCBIfam" id="TIGR00756">
    <property type="entry name" value="PPR"/>
    <property type="match status" value="2"/>
</dbReference>
<gene>
    <name evidence="4" type="ORF">CYMTET_32886</name>
</gene>
<evidence type="ECO:0000256" key="1">
    <source>
        <dbReference type="ARBA" id="ARBA00022737"/>
    </source>
</evidence>
<dbReference type="PANTHER" id="PTHR47936:SF1">
    <property type="entry name" value="PENTATRICOPEPTIDE REPEAT-CONTAINING PROTEIN GUN1, CHLOROPLASTIC"/>
    <property type="match status" value="1"/>
</dbReference>
<comment type="caution">
    <text evidence="4">The sequence shown here is derived from an EMBL/GenBank/DDBJ whole genome shotgun (WGS) entry which is preliminary data.</text>
</comment>
<dbReference type="Pfam" id="PF00313">
    <property type="entry name" value="CSD"/>
    <property type="match status" value="1"/>
</dbReference>
<feature type="repeat" description="PPR" evidence="2">
    <location>
        <begin position="370"/>
        <end position="404"/>
    </location>
</feature>
<dbReference type="GO" id="GO:0003676">
    <property type="term" value="F:nucleic acid binding"/>
    <property type="evidence" value="ECO:0007669"/>
    <property type="project" value="InterPro"/>
</dbReference>
<dbReference type="CDD" id="cd04458">
    <property type="entry name" value="CSP_CDS"/>
    <property type="match status" value="1"/>
</dbReference>
<dbReference type="PROSITE" id="PS51857">
    <property type="entry name" value="CSD_2"/>
    <property type="match status" value="1"/>
</dbReference>
<name>A0AAE0FE61_9CHLO</name>
<accession>A0AAE0FE61</accession>
<dbReference type="Gene3D" id="2.40.50.140">
    <property type="entry name" value="Nucleic acid-binding proteins"/>
    <property type="match status" value="1"/>
</dbReference>
<dbReference type="PROSITE" id="PS51375">
    <property type="entry name" value="PPR"/>
    <property type="match status" value="3"/>
</dbReference>
<evidence type="ECO:0000256" key="2">
    <source>
        <dbReference type="PROSITE-ProRule" id="PRU00708"/>
    </source>
</evidence>
<dbReference type="Pfam" id="PF13041">
    <property type="entry name" value="PPR_2"/>
    <property type="match status" value="1"/>
</dbReference>
<dbReference type="PANTHER" id="PTHR47936">
    <property type="entry name" value="PPR_LONG DOMAIN-CONTAINING PROTEIN"/>
    <property type="match status" value="1"/>
</dbReference>
<dbReference type="Pfam" id="PF13812">
    <property type="entry name" value="PPR_3"/>
    <property type="match status" value="2"/>
</dbReference>
<dbReference type="InterPro" id="IPR011129">
    <property type="entry name" value="CSD"/>
</dbReference>
<feature type="repeat" description="PPR" evidence="2">
    <location>
        <begin position="482"/>
        <end position="516"/>
    </location>
</feature>
<dbReference type="Gene3D" id="1.25.40.10">
    <property type="entry name" value="Tetratricopeptide repeat domain"/>
    <property type="match status" value="3"/>
</dbReference>
<keyword evidence="5" id="KW-1185">Reference proteome</keyword>
<evidence type="ECO:0000313" key="4">
    <source>
        <dbReference type="EMBL" id="KAK3258053.1"/>
    </source>
</evidence>
<dbReference type="InterPro" id="IPR002059">
    <property type="entry name" value="CSP_DNA-bd"/>
</dbReference>
<dbReference type="AlphaFoldDB" id="A0AAE0FE61"/>
<organism evidence="4 5">
    <name type="scientific">Cymbomonas tetramitiformis</name>
    <dbReference type="NCBI Taxonomy" id="36881"/>
    <lineage>
        <taxon>Eukaryota</taxon>
        <taxon>Viridiplantae</taxon>
        <taxon>Chlorophyta</taxon>
        <taxon>Pyramimonadophyceae</taxon>
        <taxon>Pyramimonadales</taxon>
        <taxon>Pyramimonadaceae</taxon>
        <taxon>Cymbomonas</taxon>
    </lineage>
</organism>
<dbReference type="InterPro" id="IPR011990">
    <property type="entry name" value="TPR-like_helical_dom_sf"/>
</dbReference>
<dbReference type="InterPro" id="IPR012340">
    <property type="entry name" value="NA-bd_OB-fold"/>
</dbReference>